<dbReference type="OrthoDB" id="7862015at2"/>
<reference evidence="1 2" key="1">
    <citation type="submission" date="2016-04" db="EMBL/GenBank/DDBJ databases">
        <title>Deep-sea bacteria in the southern Pacific.</title>
        <authorList>
            <person name="Tang K."/>
        </authorList>
    </citation>
    <scope>NUCLEOTIDE SEQUENCE [LARGE SCALE GENOMIC DNA]</scope>
    <source>
        <strain evidence="1 2">JLT2014</strain>
    </source>
</reference>
<dbReference type="STRING" id="1250539.Ga0080574_TMP3766"/>
<protein>
    <submittedName>
        <fullName evidence="1">Uncharacterized protein</fullName>
    </submittedName>
</protein>
<gene>
    <name evidence="1" type="ORF">Ga0080574_TMP3766</name>
</gene>
<name>A0A1P8UXI2_9RHOB</name>
<dbReference type="KEGG" id="paby:Ga0080574_TMP3766"/>
<keyword evidence="2" id="KW-1185">Reference proteome</keyword>
<accession>A0A1P8UXI2</accession>
<sequence>MTEEYGGFLHVPEVDADEAKITTDKAARSLAEAGLPVDKASVYFRNLTRAGLVHPYSRQKTGKKAYYFKPDQIVIAAVLWRMAEAGIAGEELRKAASQAASRAMSTWRAEDLGMTQEDMQAGRFPLVPSSPALAALVAYIQGRRGFSFELMTQRNRKTGDLWHSARIGNANGGFTNFTLQKHDDWENRSVFALDLDNVLAHLTRPREVAN</sequence>
<evidence type="ECO:0000313" key="2">
    <source>
        <dbReference type="Proteomes" id="UP000187059"/>
    </source>
</evidence>
<evidence type="ECO:0000313" key="1">
    <source>
        <dbReference type="EMBL" id="APZ54100.1"/>
    </source>
</evidence>
<dbReference type="AlphaFoldDB" id="A0A1P8UXI2"/>
<proteinExistence type="predicted"/>
<dbReference type="Proteomes" id="UP000187059">
    <property type="component" value="Chromosome"/>
</dbReference>
<organism evidence="1 2">
    <name type="scientific">Salipiger abyssi</name>
    <dbReference type="NCBI Taxonomy" id="1250539"/>
    <lineage>
        <taxon>Bacteria</taxon>
        <taxon>Pseudomonadati</taxon>
        <taxon>Pseudomonadota</taxon>
        <taxon>Alphaproteobacteria</taxon>
        <taxon>Rhodobacterales</taxon>
        <taxon>Roseobacteraceae</taxon>
        <taxon>Salipiger</taxon>
    </lineage>
</organism>
<dbReference type="RefSeq" id="WP_076703295.1">
    <property type="nucleotide sequence ID" value="NZ_CP015093.1"/>
</dbReference>
<dbReference type="EMBL" id="CP015093">
    <property type="protein sequence ID" value="APZ54100.1"/>
    <property type="molecule type" value="Genomic_DNA"/>
</dbReference>